<keyword evidence="1" id="KW-0645">Protease</keyword>
<keyword evidence="2" id="KW-0378">Hydrolase</keyword>
<dbReference type="Pfam" id="PF00082">
    <property type="entry name" value="Peptidase_S8"/>
    <property type="match status" value="1"/>
</dbReference>
<feature type="signal peptide" evidence="7">
    <location>
        <begin position="1"/>
        <end position="24"/>
    </location>
</feature>
<dbReference type="Gene3D" id="3.30.70.850">
    <property type="entry name" value="Peptidase S8, pro-domain"/>
    <property type="match status" value="1"/>
</dbReference>
<dbReference type="Proteomes" id="UP000281406">
    <property type="component" value="Unassembled WGS sequence"/>
</dbReference>
<evidence type="ECO:0000256" key="3">
    <source>
        <dbReference type="ARBA" id="ARBA00022825"/>
    </source>
</evidence>
<gene>
    <name evidence="10" type="ORF">DPX16_8718</name>
</gene>
<comment type="caution">
    <text evidence="6">Lacks conserved residue(s) required for the propagation of feature annotation.</text>
</comment>
<evidence type="ECO:0000259" key="9">
    <source>
        <dbReference type="Pfam" id="PF16470"/>
    </source>
</evidence>
<evidence type="ECO:0000256" key="4">
    <source>
        <dbReference type="ARBA" id="ARBA00037494"/>
    </source>
</evidence>
<dbReference type="GO" id="GO:0016020">
    <property type="term" value="C:membrane"/>
    <property type="evidence" value="ECO:0007669"/>
    <property type="project" value="TreeGrafter"/>
</dbReference>
<feature type="domain" description="Peptidase S8/S53" evidence="8">
    <location>
        <begin position="158"/>
        <end position="183"/>
    </location>
</feature>
<evidence type="ECO:0000256" key="5">
    <source>
        <dbReference type="ARBA" id="ARBA00042083"/>
    </source>
</evidence>
<dbReference type="OrthoDB" id="300641at2759"/>
<name>A0A3N0YDJ5_ANAGA</name>
<dbReference type="PROSITE" id="PS51892">
    <property type="entry name" value="SUBTILASE"/>
    <property type="match status" value="1"/>
</dbReference>
<dbReference type="EMBL" id="RJVU01046259">
    <property type="protein sequence ID" value="ROL44296.1"/>
    <property type="molecule type" value="Genomic_DNA"/>
</dbReference>
<dbReference type="InterPro" id="IPR000209">
    <property type="entry name" value="Peptidase_S8/S53_dom"/>
</dbReference>
<dbReference type="SUPFAM" id="SSF52743">
    <property type="entry name" value="Subtilisin-like"/>
    <property type="match status" value="1"/>
</dbReference>
<evidence type="ECO:0000256" key="6">
    <source>
        <dbReference type="PROSITE-ProRule" id="PRU01240"/>
    </source>
</evidence>
<dbReference type="InterPro" id="IPR038466">
    <property type="entry name" value="S8_pro-domain_sf"/>
</dbReference>
<keyword evidence="3" id="KW-0720">Serine protease</keyword>
<evidence type="ECO:0000313" key="11">
    <source>
        <dbReference type="Proteomes" id="UP000281406"/>
    </source>
</evidence>
<protein>
    <recommendedName>
        <fullName evidence="5">Proprotein convertase 2</fullName>
    </recommendedName>
</protein>
<dbReference type="InterPro" id="IPR023827">
    <property type="entry name" value="Peptidase_S8_Asp-AS"/>
</dbReference>
<comment type="caution">
    <text evidence="10">The sequence shown here is derived from an EMBL/GenBank/DDBJ whole genome shotgun (WGS) entry which is preliminary data.</text>
</comment>
<organism evidence="10 11">
    <name type="scientific">Anabarilius grahami</name>
    <name type="common">Kanglang fish</name>
    <name type="synonym">Barilius grahami</name>
    <dbReference type="NCBI Taxonomy" id="495550"/>
    <lineage>
        <taxon>Eukaryota</taxon>
        <taxon>Metazoa</taxon>
        <taxon>Chordata</taxon>
        <taxon>Craniata</taxon>
        <taxon>Vertebrata</taxon>
        <taxon>Euteleostomi</taxon>
        <taxon>Actinopterygii</taxon>
        <taxon>Neopterygii</taxon>
        <taxon>Teleostei</taxon>
        <taxon>Ostariophysi</taxon>
        <taxon>Cypriniformes</taxon>
        <taxon>Xenocyprididae</taxon>
        <taxon>Xenocypridinae</taxon>
        <taxon>Xenocypridinae incertae sedis</taxon>
        <taxon>Anabarilius</taxon>
    </lineage>
</organism>
<accession>A0A3N0YDJ5</accession>
<comment type="similarity">
    <text evidence="6">Belongs to the peptidase S8 family.</text>
</comment>
<sequence>MRGFFGDGTAVALTLLSAWALISAADEELIFTNHFLVQLHEGTNEDAHQLALEHGFGSARKASNRLFHFYPREIPKTRRKRSLHHIHRLAKDHRVKNVFPQEGFGRQKRGYREISNFDVNISDPLFTKQWYLINTGQADGTPGLDLNVAEAWNLGFTGKGVTIAIMDDGIDYLHPDLASNYSYLESQKQKLTPKGASDNPSKQCKDPMKEPVFCRWV</sequence>
<dbReference type="PANTHER" id="PTHR42884">
    <property type="entry name" value="PROPROTEIN CONVERTASE SUBTILISIN/KEXIN-RELATED"/>
    <property type="match status" value="1"/>
</dbReference>
<dbReference type="PANTHER" id="PTHR42884:SF13">
    <property type="entry name" value="NEUROENDOCRINE CONVERTASE 2"/>
    <property type="match status" value="1"/>
</dbReference>
<dbReference type="InterPro" id="IPR032815">
    <property type="entry name" value="S8_pro-domain"/>
</dbReference>
<dbReference type="GO" id="GO:0043005">
    <property type="term" value="C:neuron projection"/>
    <property type="evidence" value="ECO:0007669"/>
    <property type="project" value="TreeGrafter"/>
</dbReference>
<proteinExistence type="inferred from homology"/>
<feature type="domain" description="Peptidase S8 pro-domain" evidence="9">
    <location>
        <begin position="34"/>
        <end position="109"/>
    </location>
</feature>
<evidence type="ECO:0000259" key="8">
    <source>
        <dbReference type="Pfam" id="PF00082"/>
    </source>
</evidence>
<evidence type="ECO:0000256" key="1">
    <source>
        <dbReference type="ARBA" id="ARBA00022670"/>
    </source>
</evidence>
<dbReference type="Gene3D" id="3.40.50.200">
    <property type="entry name" value="Peptidase S8/S53 domain"/>
    <property type="match status" value="1"/>
</dbReference>
<evidence type="ECO:0000256" key="2">
    <source>
        <dbReference type="ARBA" id="ARBA00022801"/>
    </source>
</evidence>
<dbReference type="SUPFAM" id="SSF54897">
    <property type="entry name" value="Protease propeptides/inhibitors"/>
    <property type="match status" value="1"/>
</dbReference>
<dbReference type="InterPro" id="IPR036852">
    <property type="entry name" value="Peptidase_S8/S53_dom_sf"/>
</dbReference>
<feature type="chain" id="PRO_5017928351" description="Proprotein convertase 2" evidence="7">
    <location>
        <begin position="25"/>
        <end position="217"/>
    </location>
</feature>
<reference evidence="10 11" key="1">
    <citation type="submission" date="2018-10" db="EMBL/GenBank/DDBJ databases">
        <title>Genome assembly for a Yunnan-Guizhou Plateau 3E fish, Anabarilius grahami (Regan), and its evolutionary and genetic applications.</title>
        <authorList>
            <person name="Jiang W."/>
        </authorList>
    </citation>
    <scope>NUCLEOTIDE SEQUENCE [LARGE SCALE GENOMIC DNA]</scope>
    <source>
        <strain evidence="10">AG-KIZ</strain>
        <tissue evidence="10">Muscle</tissue>
    </source>
</reference>
<evidence type="ECO:0000313" key="10">
    <source>
        <dbReference type="EMBL" id="ROL44296.1"/>
    </source>
</evidence>
<comment type="function">
    <text evidence="4">Serine endopeptidase which is involved in the processing of hormone and other protein precursors at sites comprised of pairs of basic amino acid residues. Responsible for the release of glucagon from proglucagon in pancreatic A cells.</text>
</comment>
<evidence type="ECO:0000256" key="7">
    <source>
        <dbReference type="SAM" id="SignalP"/>
    </source>
</evidence>
<dbReference type="AlphaFoldDB" id="A0A3N0YDJ5"/>
<dbReference type="PROSITE" id="PS00136">
    <property type="entry name" value="SUBTILASE_ASP"/>
    <property type="match status" value="1"/>
</dbReference>
<dbReference type="GO" id="GO:0004252">
    <property type="term" value="F:serine-type endopeptidase activity"/>
    <property type="evidence" value="ECO:0007669"/>
    <property type="project" value="InterPro"/>
</dbReference>
<keyword evidence="11" id="KW-1185">Reference proteome</keyword>
<dbReference type="Pfam" id="PF16470">
    <property type="entry name" value="S8_pro-domain"/>
    <property type="match status" value="1"/>
</dbReference>
<keyword evidence="7" id="KW-0732">Signal</keyword>
<dbReference type="GO" id="GO:0016486">
    <property type="term" value="P:peptide hormone processing"/>
    <property type="evidence" value="ECO:0007669"/>
    <property type="project" value="TreeGrafter"/>
</dbReference>
<dbReference type="GO" id="GO:0005615">
    <property type="term" value="C:extracellular space"/>
    <property type="evidence" value="ECO:0007669"/>
    <property type="project" value="TreeGrafter"/>
</dbReference>